<dbReference type="PANTHER" id="PTHR27003:SF359">
    <property type="entry name" value="SERINE_THREONINE-PROTEIN KINASE UNC-51-RELATED"/>
    <property type="match status" value="1"/>
</dbReference>
<dbReference type="InterPro" id="IPR035892">
    <property type="entry name" value="C2_domain_sf"/>
</dbReference>
<dbReference type="InterPro" id="IPR045272">
    <property type="entry name" value="ANXUR1/2-like"/>
</dbReference>
<evidence type="ECO:0008006" key="5">
    <source>
        <dbReference type="Google" id="ProtNLM"/>
    </source>
</evidence>
<protein>
    <recommendedName>
        <fullName evidence="5">C2 domain-containing protein</fullName>
    </recommendedName>
</protein>
<dbReference type="SUPFAM" id="SSF49562">
    <property type="entry name" value="C2 domain (Calcium/lipid-binding domain, CaLB)"/>
    <property type="match status" value="1"/>
</dbReference>
<accession>A0AAD8P803</accession>
<dbReference type="EMBL" id="JAUHHV010000001">
    <property type="protein sequence ID" value="KAK1435829.1"/>
    <property type="molecule type" value="Genomic_DNA"/>
</dbReference>
<dbReference type="PANTHER" id="PTHR27003">
    <property type="entry name" value="OS07G0166700 PROTEIN"/>
    <property type="match status" value="1"/>
</dbReference>
<feature type="domain" description="C2" evidence="1">
    <location>
        <begin position="230"/>
        <end position="350"/>
    </location>
</feature>
<keyword evidence="4" id="KW-1185">Reference proteome</keyword>
<evidence type="ECO:0000313" key="3">
    <source>
        <dbReference type="EMBL" id="KAK1435829.1"/>
    </source>
</evidence>
<dbReference type="GO" id="GO:0004714">
    <property type="term" value="F:transmembrane receptor protein tyrosine kinase activity"/>
    <property type="evidence" value="ECO:0007669"/>
    <property type="project" value="InterPro"/>
</dbReference>
<evidence type="ECO:0000259" key="1">
    <source>
        <dbReference type="PROSITE" id="PS50004"/>
    </source>
</evidence>
<reference evidence="3" key="1">
    <citation type="journal article" date="2023" name="bioRxiv">
        <title>Improved chromosome-level genome assembly for marigold (Tagetes erecta).</title>
        <authorList>
            <person name="Jiang F."/>
            <person name="Yuan L."/>
            <person name="Wang S."/>
            <person name="Wang H."/>
            <person name="Xu D."/>
            <person name="Wang A."/>
            <person name="Fan W."/>
        </authorList>
    </citation>
    <scope>NUCLEOTIDE SEQUENCE</scope>
    <source>
        <strain evidence="3">WSJ</strain>
        <tissue evidence="3">Leaf</tissue>
    </source>
</reference>
<dbReference type="Gene3D" id="1.10.510.10">
    <property type="entry name" value="Transferase(Phosphotransferase) domain 1"/>
    <property type="match status" value="1"/>
</dbReference>
<sequence>MVTNPVGTPWYIDPLYHETGLLTKESDVYSFGVVLFEVLCGRLCYDIKNQPPLIGLVREYYEQNKISELVYSNIQKEINRSSLKLFADIAYRCLNRKREERPLMTQIVSALETALDLQTGVRGIGVLNVKVFAKMNPDCYLVVYTDRYGPVHNIKTSYGRLKAVRIKEFALSVENVCDQSLFILVNREVSSRKHRYLGEGRISLTDLIPGILLTSTCSLQVKDCRLIVEVLYKPTKDLSVIPMGTPMSGGLLKIIINWANLFAGKHQHTSVKLSFRGTSFKTRSMINTNYEPMWLEQFTFFLQRPPTDEYLHLELIDDSVMSLILGKGSIGHLYMNIEEVFQTKWINRMCSFQPGYCSGQYDHIYVELYWRTFY</sequence>
<dbReference type="Pfam" id="PF00168">
    <property type="entry name" value="C2"/>
    <property type="match status" value="1"/>
</dbReference>
<evidence type="ECO:0000313" key="4">
    <source>
        <dbReference type="Proteomes" id="UP001229421"/>
    </source>
</evidence>
<gene>
    <name evidence="3" type="ORF">QVD17_01599</name>
</gene>
<dbReference type="GO" id="GO:0009506">
    <property type="term" value="C:plasmodesma"/>
    <property type="evidence" value="ECO:0007669"/>
    <property type="project" value="TreeGrafter"/>
</dbReference>
<proteinExistence type="predicted"/>
<dbReference type="PROSITE" id="PS50004">
    <property type="entry name" value="C2"/>
    <property type="match status" value="1"/>
</dbReference>
<comment type="caution">
    <text evidence="3">The sequence shown here is derived from an EMBL/GenBank/DDBJ whole genome shotgun (WGS) entry which is preliminary data.</text>
</comment>
<organism evidence="3 4">
    <name type="scientific">Tagetes erecta</name>
    <name type="common">African marigold</name>
    <dbReference type="NCBI Taxonomy" id="13708"/>
    <lineage>
        <taxon>Eukaryota</taxon>
        <taxon>Viridiplantae</taxon>
        <taxon>Streptophyta</taxon>
        <taxon>Embryophyta</taxon>
        <taxon>Tracheophyta</taxon>
        <taxon>Spermatophyta</taxon>
        <taxon>Magnoliopsida</taxon>
        <taxon>eudicotyledons</taxon>
        <taxon>Gunneridae</taxon>
        <taxon>Pentapetalae</taxon>
        <taxon>asterids</taxon>
        <taxon>campanulids</taxon>
        <taxon>Asterales</taxon>
        <taxon>Asteraceae</taxon>
        <taxon>Asteroideae</taxon>
        <taxon>Heliantheae alliance</taxon>
        <taxon>Tageteae</taxon>
        <taxon>Tagetes</taxon>
    </lineage>
</organism>
<dbReference type="Pfam" id="PF00069">
    <property type="entry name" value="Pkinase"/>
    <property type="match status" value="1"/>
</dbReference>
<dbReference type="GO" id="GO:0005886">
    <property type="term" value="C:plasma membrane"/>
    <property type="evidence" value="ECO:0007669"/>
    <property type="project" value="TreeGrafter"/>
</dbReference>
<dbReference type="GO" id="GO:0005524">
    <property type="term" value="F:ATP binding"/>
    <property type="evidence" value="ECO:0007669"/>
    <property type="project" value="InterPro"/>
</dbReference>
<dbReference type="Proteomes" id="UP001229421">
    <property type="component" value="Unassembled WGS sequence"/>
</dbReference>
<dbReference type="InterPro" id="IPR000008">
    <property type="entry name" value="C2_dom"/>
</dbReference>
<dbReference type="AlphaFoldDB" id="A0AAD8P803"/>
<dbReference type="PROSITE" id="PS50011">
    <property type="entry name" value="PROTEIN_KINASE_DOM"/>
    <property type="match status" value="1"/>
</dbReference>
<dbReference type="Gene3D" id="2.60.40.150">
    <property type="entry name" value="C2 domain"/>
    <property type="match status" value="1"/>
</dbReference>
<dbReference type="SUPFAM" id="SSF56112">
    <property type="entry name" value="Protein kinase-like (PK-like)"/>
    <property type="match status" value="1"/>
</dbReference>
<dbReference type="InterPro" id="IPR011009">
    <property type="entry name" value="Kinase-like_dom_sf"/>
</dbReference>
<dbReference type="InterPro" id="IPR000719">
    <property type="entry name" value="Prot_kinase_dom"/>
</dbReference>
<name>A0AAD8P803_TARER</name>
<feature type="domain" description="Protein kinase" evidence="2">
    <location>
        <begin position="1"/>
        <end position="115"/>
    </location>
</feature>
<evidence type="ECO:0000259" key="2">
    <source>
        <dbReference type="PROSITE" id="PS50011"/>
    </source>
</evidence>